<evidence type="ECO:0000313" key="2">
    <source>
        <dbReference type="Proteomes" id="UP000018958"/>
    </source>
</evidence>
<protein>
    <submittedName>
        <fullName evidence="1">Uncharacterized protein</fullName>
    </submittedName>
</protein>
<dbReference type="Proteomes" id="UP000018958">
    <property type="component" value="Unassembled WGS sequence"/>
</dbReference>
<reference evidence="1 2" key="1">
    <citation type="submission" date="2013-11" db="EMBL/GenBank/DDBJ databases">
        <title>The Genome Sequence of Phytophthora parasitica CJ01A1.</title>
        <authorList>
            <consortium name="The Broad Institute Genomics Platform"/>
            <person name="Russ C."/>
            <person name="Tyler B."/>
            <person name="Panabieres F."/>
            <person name="Shan W."/>
            <person name="Tripathy S."/>
            <person name="Grunwald N."/>
            <person name="Machado M."/>
            <person name="Johnson C.S."/>
            <person name="Walker B."/>
            <person name="Young S.K."/>
            <person name="Zeng Q."/>
            <person name="Gargeya S."/>
            <person name="Fitzgerald M."/>
            <person name="Haas B."/>
            <person name="Abouelleil A."/>
            <person name="Allen A.W."/>
            <person name="Alvarado L."/>
            <person name="Arachchi H.M."/>
            <person name="Berlin A.M."/>
            <person name="Chapman S.B."/>
            <person name="Gainer-Dewar J."/>
            <person name="Goldberg J."/>
            <person name="Griggs A."/>
            <person name="Gujja S."/>
            <person name="Hansen M."/>
            <person name="Howarth C."/>
            <person name="Imamovic A."/>
            <person name="Ireland A."/>
            <person name="Larimer J."/>
            <person name="McCowan C."/>
            <person name="Murphy C."/>
            <person name="Pearson M."/>
            <person name="Poon T.W."/>
            <person name="Priest M."/>
            <person name="Roberts A."/>
            <person name="Saif S."/>
            <person name="Shea T."/>
            <person name="Sisk P."/>
            <person name="Sykes S."/>
            <person name="Wortman J."/>
            <person name="Nusbaum C."/>
            <person name="Birren B."/>
        </authorList>
    </citation>
    <scope>NUCLEOTIDE SEQUENCE [LARGE SCALE GENOMIC DNA]</scope>
    <source>
        <strain evidence="1 2">CJ01A1</strain>
    </source>
</reference>
<proteinExistence type="predicted"/>
<dbReference type="AlphaFoldDB" id="W2VPG9"/>
<dbReference type="EMBL" id="ANIX01004733">
    <property type="protein sequence ID" value="ETP00086.1"/>
    <property type="molecule type" value="Genomic_DNA"/>
</dbReference>
<organism evidence="1 2">
    <name type="scientific">Phytophthora nicotianae CJ01A1</name>
    <dbReference type="NCBI Taxonomy" id="1317063"/>
    <lineage>
        <taxon>Eukaryota</taxon>
        <taxon>Sar</taxon>
        <taxon>Stramenopiles</taxon>
        <taxon>Oomycota</taxon>
        <taxon>Peronosporomycetes</taxon>
        <taxon>Peronosporales</taxon>
        <taxon>Peronosporaceae</taxon>
        <taxon>Phytophthora</taxon>
    </lineage>
</organism>
<gene>
    <name evidence="1" type="ORF">F441_22494</name>
</gene>
<accession>W2VPG9</accession>
<name>W2VPG9_PHYNI</name>
<comment type="caution">
    <text evidence="1">The sequence shown here is derived from an EMBL/GenBank/DDBJ whole genome shotgun (WGS) entry which is preliminary data.</text>
</comment>
<sequence length="103" mass="11307">MVATDIWSTSSCSRRRTSAQTSTAVRSRTATASFTRSWRRLRPCSPPAELLCVCPRTASTVAWAARTMTRCSRMCSVACRSTDSPTWPCLTASASATRRRAAR</sequence>
<evidence type="ECO:0000313" key="1">
    <source>
        <dbReference type="EMBL" id="ETP00086.1"/>
    </source>
</evidence>